<dbReference type="PANTHER" id="PTHR30154:SF34">
    <property type="entry name" value="TRANSCRIPTIONAL REGULATOR AZLB"/>
    <property type="match status" value="1"/>
</dbReference>
<organism evidence="5 6">
    <name type="scientific">Billgrantia pellis</name>
    <dbReference type="NCBI Taxonomy" id="2606936"/>
    <lineage>
        <taxon>Bacteria</taxon>
        <taxon>Pseudomonadati</taxon>
        <taxon>Pseudomonadota</taxon>
        <taxon>Gammaproteobacteria</taxon>
        <taxon>Oceanospirillales</taxon>
        <taxon>Halomonadaceae</taxon>
        <taxon>Billgrantia</taxon>
    </lineage>
</organism>
<dbReference type="InterPro" id="IPR019888">
    <property type="entry name" value="Tscrpt_reg_AsnC-like"/>
</dbReference>
<dbReference type="GO" id="GO:0043565">
    <property type="term" value="F:sequence-specific DNA binding"/>
    <property type="evidence" value="ECO:0007669"/>
    <property type="project" value="InterPro"/>
</dbReference>
<dbReference type="Pfam" id="PF01037">
    <property type="entry name" value="AsnC_trans_reg"/>
    <property type="match status" value="1"/>
</dbReference>
<evidence type="ECO:0000313" key="6">
    <source>
        <dbReference type="Proteomes" id="UP000486760"/>
    </source>
</evidence>
<proteinExistence type="predicted"/>
<evidence type="ECO:0000256" key="3">
    <source>
        <dbReference type="ARBA" id="ARBA00023163"/>
    </source>
</evidence>
<keyword evidence="2" id="KW-0238">DNA-binding</keyword>
<dbReference type="EMBL" id="VTPY01000001">
    <property type="protein sequence ID" value="KAA0014127.1"/>
    <property type="molecule type" value="Genomic_DNA"/>
</dbReference>
<dbReference type="CDD" id="cd00090">
    <property type="entry name" value="HTH_ARSR"/>
    <property type="match status" value="1"/>
</dbReference>
<dbReference type="RefSeq" id="WP_149326342.1">
    <property type="nucleotide sequence ID" value="NZ_VTPY01000001.1"/>
</dbReference>
<dbReference type="InterPro" id="IPR019887">
    <property type="entry name" value="Tscrpt_reg_AsnC/Lrp_C"/>
</dbReference>
<evidence type="ECO:0000256" key="2">
    <source>
        <dbReference type="ARBA" id="ARBA00023125"/>
    </source>
</evidence>
<dbReference type="InterPro" id="IPR000485">
    <property type="entry name" value="AsnC-type_HTH_dom"/>
</dbReference>
<feature type="domain" description="HTH asnC-type" evidence="4">
    <location>
        <begin position="6"/>
        <end position="67"/>
    </location>
</feature>
<dbReference type="InterPro" id="IPR011991">
    <property type="entry name" value="ArsR-like_HTH"/>
</dbReference>
<dbReference type="Gene3D" id="3.30.70.920">
    <property type="match status" value="1"/>
</dbReference>
<dbReference type="PRINTS" id="PR00033">
    <property type="entry name" value="HTHASNC"/>
</dbReference>
<sequence length="160" mass="18298">MRNLKLDRIDRMLLEALQQDARLTTAELAELVSLSPSPCARRIRRLEQAGLITRYRAELDKDMLELSLTAFVRVRLDHQAHASEAFESAMRDQAEVIHCHALSGAFDYQLQVITEDFRRFEAWLRWLQQLSMVSSVDSSFALRTVKENGPLPLSGLDTTP</sequence>
<dbReference type="InterPro" id="IPR036390">
    <property type="entry name" value="WH_DNA-bd_sf"/>
</dbReference>
<evidence type="ECO:0000259" key="4">
    <source>
        <dbReference type="PROSITE" id="PS50956"/>
    </source>
</evidence>
<dbReference type="InterPro" id="IPR036388">
    <property type="entry name" value="WH-like_DNA-bd_sf"/>
</dbReference>
<dbReference type="AlphaFoldDB" id="A0A7V7G2F1"/>
<dbReference type="GO" id="GO:0043200">
    <property type="term" value="P:response to amino acid"/>
    <property type="evidence" value="ECO:0007669"/>
    <property type="project" value="TreeGrafter"/>
</dbReference>
<gene>
    <name evidence="5" type="ORF">F0A17_00175</name>
</gene>
<dbReference type="Proteomes" id="UP000486760">
    <property type="component" value="Unassembled WGS sequence"/>
</dbReference>
<evidence type="ECO:0000256" key="1">
    <source>
        <dbReference type="ARBA" id="ARBA00023015"/>
    </source>
</evidence>
<protein>
    <submittedName>
        <fullName evidence="5">Lrp/AsnC family transcriptional regulator</fullName>
    </submittedName>
</protein>
<keyword evidence="6" id="KW-1185">Reference proteome</keyword>
<keyword evidence="3" id="KW-0804">Transcription</keyword>
<dbReference type="SMART" id="SM00344">
    <property type="entry name" value="HTH_ASNC"/>
    <property type="match status" value="1"/>
</dbReference>
<dbReference type="Pfam" id="PF13412">
    <property type="entry name" value="HTH_24"/>
    <property type="match status" value="1"/>
</dbReference>
<evidence type="ECO:0000313" key="5">
    <source>
        <dbReference type="EMBL" id="KAA0014127.1"/>
    </source>
</evidence>
<reference evidence="5 6" key="1">
    <citation type="submission" date="2019-08" db="EMBL/GenBank/DDBJ databases">
        <title>Bioinformatics analysis of the strain L3 and L5.</title>
        <authorList>
            <person name="Li X."/>
        </authorList>
    </citation>
    <scope>NUCLEOTIDE SEQUENCE [LARGE SCALE GENOMIC DNA]</scope>
    <source>
        <strain evidence="5 6">L5</strain>
    </source>
</reference>
<dbReference type="PANTHER" id="PTHR30154">
    <property type="entry name" value="LEUCINE-RESPONSIVE REGULATORY PROTEIN"/>
    <property type="match status" value="1"/>
</dbReference>
<dbReference type="SUPFAM" id="SSF46785">
    <property type="entry name" value="Winged helix' DNA-binding domain"/>
    <property type="match status" value="1"/>
</dbReference>
<name>A0A7V7G2F1_9GAMM</name>
<dbReference type="GO" id="GO:0006355">
    <property type="term" value="P:regulation of DNA-templated transcription"/>
    <property type="evidence" value="ECO:0007669"/>
    <property type="project" value="UniProtKB-ARBA"/>
</dbReference>
<comment type="caution">
    <text evidence="5">The sequence shown here is derived from an EMBL/GenBank/DDBJ whole genome shotgun (WGS) entry which is preliminary data.</text>
</comment>
<keyword evidence="1" id="KW-0805">Transcription regulation</keyword>
<dbReference type="PROSITE" id="PS50956">
    <property type="entry name" value="HTH_ASNC_2"/>
    <property type="match status" value="1"/>
</dbReference>
<dbReference type="Gene3D" id="1.10.10.10">
    <property type="entry name" value="Winged helix-like DNA-binding domain superfamily/Winged helix DNA-binding domain"/>
    <property type="match status" value="1"/>
</dbReference>
<dbReference type="FunFam" id="1.10.10.10:FF:000186">
    <property type="entry name" value="AsnC family transcriptional regulator"/>
    <property type="match status" value="1"/>
</dbReference>
<dbReference type="GO" id="GO:0005829">
    <property type="term" value="C:cytosol"/>
    <property type="evidence" value="ECO:0007669"/>
    <property type="project" value="TreeGrafter"/>
</dbReference>
<accession>A0A7V7G2F1</accession>